<reference evidence="2" key="1">
    <citation type="submission" date="2020-02" db="EMBL/GenBank/DDBJ databases">
        <authorList>
            <person name="Meier V. D."/>
        </authorList>
    </citation>
    <scope>NUCLEOTIDE SEQUENCE</scope>
    <source>
        <strain evidence="2">AVDCRST_MAG45</strain>
    </source>
</reference>
<dbReference type="InterPro" id="IPR045792">
    <property type="entry name" value="DUF6036"/>
</dbReference>
<dbReference type="Pfam" id="PF19502">
    <property type="entry name" value="DUF6036"/>
    <property type="match status" value="1"/>
</dbReference>
<name>A0A6J4TAW0_9ACTN</name>
<proteinExistence type="predicted"/>
<accession>A0A6J4TAW0</accession>
<dbReference type="EMBL" id="CADCVU010000204">
    <property type="protein sequence ID" value="CAA9518507.1"/>
    <property type="molecule type" value="Genomic_DNA"/>
</dbReference>
<feature type="domain" description="DUF6036" evidence="1">
    <location>
        <begin position="17"/>
        <end position="152"/>
    </location>
</feature>
<evidence type="ECO:0000259" key="1">
    <source>
        <dbReference type="Pfam" id="PF19502"/>
    </source>
</evidence>
<organism evidence="2">
    <name type="scientific">uncultured Solirubrobacterales bacterium</name>
    <dbReference type="NCBI Taxonomy" id="768556"/>
    <lineage>
        <taxon>Bacteria</taxon>
        <taxon>Bacillati</taxon>
        <taxon>Actinomycetota</taxon>
        <taxon>Thermoleophilia</taxon>
        <taxon>Solirubrobacterales</taxon>
        <taxon>environmental samples</taxon>
    </lineage>
</organism>
<sequence>MRRHEFEHVIGAAANVVGETEFVVIGSQAILGAHPDAPEPLLRSMEADLYPRASPEKAGLIDGALGDGSPFHRQFGYYAHGVGPETAKAPAGWERRLVRVPMAARPGSRGEPVALCLEPHDLVLAKCAAGRDRDWDFAREAIVAGLVDLDGLFGGVADLPLDGHYRAHIRAMLGRFSSARG</sequence>
<protein>
    <recommendedName>
        <fullName evidence="1">DUF6036 domain-containing protein</fullName>
    </recommendedName>
</protein>
<gene>
    <name evidence="2" type="ORF">AVDCRST_MAG45-2347</name>
</gene>
<dbReference type="AlphaFoldDB" id="A0A6J4TAW0"/>
<evidence type="ECO:0000313" key="2">
    <source>
        <dbReference type="EMBL" id="CAA9518507.1"/>
    </source>
</evidence>